<name>A0A5E8AWE9_9ASCO</name>
<dbReference type="Pfam" id="PF22528">
    <property type="entry name" value="PRMT_C"/>
    <property type="match status" value="1"/>
</dbReference>
<dbReference type="Gene3D" id="3.40.50.150">
    <property type="entry name" value="Vaccinia Virus protein VP39"/>
    <property type="match status" value="1"/>
</dbReference>
<dbReference type="GeneID" id="43578836"/>
<dbReference type="Pfam" id="PF13649">
    <property type="entry name" value="Methyltransf_25"/>
    <property type="match status" value="1"/>
</dbReference>
<reference evidence="7 8" key="1">
    <citation type="submission" date="2019-09" db="EMBL/GenBank/DDBJ databases">
        <authorList>
            <person name="Brejova B."/>
        </authorList>
    </citation>
    <scope>NUCLEOTIDE SEQUENCE [LARGE SCALE GENOMIC DNA]</scope>
</reference>
<evidence type="ECO:0000256" key="2">
    <source>
        <dbReference type="ARBA" id="ARBA00022679"/>
    </source>
</evidence>
<dbReference type="PANTHER" id="PTHR11006:SF53">
    <property type="entry name" value="PROTEIN ARGININE N-METHYLTRANSFERASE 3"/>
    <property type="match status" value="1"/>
</dbReference>
<dbReference type="GO" id="GO:0042054">
    <property type="term" value="F:histone methyltransferase activity"/>
    <property type="evidence" value="ECO:0007669"/>
    <property type="project" value="TreeGrafter"/>
</dbReference>
<evidence type="ECO:0000256" key="4">
    <source>
        <dbReference type="PROSITE-ProRule" id="PRU01015"/>
    </source>
</evidence>
<proteinExistence type="predicted"/>
<dbReference type="FunFam" id="3.40.50.150:FF:000050">
    <property type="entry name" value="Hnrnp arginine n-methyltransferase"/>
    <property type="match status" value="1"/>
</dbReference>
<dbReference type="InterPro" id="IPR041698">
    <property type="entry name" value="Methyltransf_25"/>
</dbReference>
<keyword evidence="2 4" id="KW-0808">Transferase</keyword>
<evidence type="ECO:0000256" key="1">
    <source>
        <dbReference type="ARBA" id="ARBA00022603"/>
    </source>
</evidence>
<evidence type="ECO:0000259" key="6">
    <source>
        <dbReference type="Pfam" id="PF22528"/>
    </source>
</evidence>
<evidence type="ECO:0000313" key="8">
    <source>
        <dbReference type="Proteomes" id="UP000398389"/>
    </source>
</evidence>
<keyword evidence="8" id="KW-1185">Reference proteome</keyword>
<evidence type="ECO:0000256" key="3">
    <source>
        <dbReference type="ARBA" id="ARBA00022691"/>
    </source>
</evidence>
<dbReference type="GO" id="GO:0016274">
    <property type="term" value="F:protein-arginine N-methyltransferase activity"/>
    <property type="evidence" value="ECO:0007669"/>
    <property type="project" value="InterPro"/>
</dbReference>
<evidence type="ECO:0000259" key="5">
    <source>
        <dbReference type="Pfam" id="PF13649"/>
    </source>
</evidence>
<dbReference type="PANTHER" id="PTHR11006">
    <property type="entry name" value="PROTEIN ARGININE N-METHYLTRANSFERASE"/>
    <property type="match status" value="1"/>
</dbReference>
<dbReference type="EMBL" id="CABVLU010000001">
    <property type="protein sequence ID" value="VVT43493.1"/>
    <property type="molecule type" value="Genomic_DNA"/>
</dbReference>
<dbReference type="InterPro" id="IPR029063">
    <property type="entry name" value="SAM-dependent_MTases_sf"/>
</dbReference>
<dbReference type="GO" id="GO:0005634">
    <property type="term" value="C:nucleus"/>
    <property type="evidence" value="ECO:0007669"/>
    <property type="project" value="TreeGrafter"/>
</dbReference>
<keyword evidence="1 4" id="KW-0489">Methyltransferase</keyword>
<evidence type="ECO:0000313" key="7">
    <source>
        <dbReference type="EMBL" id="VVT43493.1"/>
    </source>
</evidence>
<organism evidence="7 8">
    <name type="scientific">Magnusiomyces paraingens</name>
    <dbReference type="NCBI Taxonomy" id="2606893"/>
    <lineage>
        <taxon>Eukaryota</taxon>
        <taxon>Fungi</taxon>
        <taxon>Dikarya</taxon>
        <taxon>Ascomycota</taxon>
        <taxon>Saccharomycotina</taxon>
        <taxon>Dipodascomycetes</taxon>
        <taxon>Dipodascales</taxon>
        <taxon>Dipodascaceae</taxon>
        <taxon>Magnusiomyces</taxon>
    </lineage>
</organism>
<dbReference type="InterPro" id="IPR025799">
    <property type="entry name" value="Arg_MeTrfase"/>
</dbReference>
<dbReference type="Gene3D" id="2.70.160.11">
    <property type="entry name" value="Hnrnp arginine n-methyltransferase1"/>
    <property type="match status" value="1"/>
</dbReference>
<feature type="domain" description="Methyltransferase" evidence="5">
    <location>
        <begin position="56"/>
        <end position="153"/>
    </location>
</feature>
<feature type="domain" description="Protein arginine N-methyltransferase" evidence="6">
    <location>
        <begin position="158"/>
        <end position="320"/>
    </location>
</feature>
<dbReference type="InterPro" id="IPR055135">
    <property type="entry name" value="PRMT_dom"/>
</dbReference>
<dbReference type="FunFam" id="2.70.160.11:FF:000001">
    <property type="entry name" value="Blast:Protein arginine N-methyltransferase 1"/>
    <property type="match status" value="1"/>
</dbReference>
<dbReference type="GO" id="GO:0032259">
    <property type="term" value="P:methylation"/>
    <property type="evidence" value="ECO:0007669"/>
    <property type="project" value="UniProtKB-KW"/>
</dbReference>
<protein>
    <submittedName>
        <fullName evidence="7">Uncharacterized protein</fullName>
    </submittedName>
</protein>
<dbReference type="PROSITE" id="PS51678">
    <property type="entry name" value="SAM_MT_PRMT"/>
    <property type="match status" value="1"/>
</dbReference>
<gene>
    <name evidence="7" type="ORF">SAPINGB_P000011</name>
</gene>
<accession>A0A5E8AWE9</accession>
<dbReference type="OrthoDB" id="7848332at2759"/>
<dbReference type="RefSeq" id="XP_031850627.1">
    <property type="nucleotide sequence ID" value="XM_031994736.1"/>
</dbReference>
<dbReference type="AlphaFoldDB" id="A0A5E8AWE9"/>
<keyword evidence="3 4" id="KW-0949">S-adenosyl-L-methionine</keyword>
<sequence length="338" mass="38603">MSVPNEKTSMPYSEKHYFSSYDHYGIHEEMLKDQTRTLSYRSAIYQNPSLFKDKIVLDVGCGTGILSMFAARAGAKHVIGVDMSNIINMARKIVDLNGFSDKITLIQGKLEEIELPYPQVDIIVSEWMGYFLLYESMLDTVLVARDKYLKPDGLILPDKATIYLAGIEDAEYKEEKVGYWNDVYGFDYSPFQEIVLADPLVDTVELKSIATDSASVFHIDIHKVKKEDLSFQNDFKIRVQRDDNIHALIAWFDIEFSKGPVPVRFSTGPHGNYTHWKQTVFYLKDVLQVKKGEVIQGKITCSPTEKNPRDLDIAISYKFEPKNASDRNSTGDLKYLMC</sequence>
<dbReference type="Proteomes" id="UP000398389">
    <property type="component" value="Unassembled WGS sequence"/>
</dbReference>
<dbReference type="CDD" id="cd02440">
    <property type="entry name" value="AdoMet_MTases"/>
    <property type="match status" value="1"/>
</dbReference>
<dbReference type="SUPFAM" id="SSF53335">
    <property type="entry name" value="S-adenosyl-L-methionine-dependent methyltransferases"/>
    <property type="match status" value="1"/>
</dbReference>